<keyword evidence="2 6" id="KW-0808">Transferase</keyword>
<dbReference type="PANTHER" id="PTHR21367:SF1">
    <property type="entry name" value="ARGINYL-TRNA--PROTEIN TRANSFERASE 1"/>
    <property type="match status" value="1"/>
</dbReference>
<dbReference type="AlphaFoldDB" id="A0A3B0R3P2"/>
<dbReference type="GO" id="GO:0004057">
    <property type="term" value="F:arginyl-tRNA--protein transferase activity"/>
    <property type="evidence" value="ECO:0007669"/>
    <property type="project" value="UniProtKB-EC"/>
</dbReference>
<keyword evidence="1" id="KW-0963">Cytoplasm</keyword>
<evidence type="ECO:0000313" key="6">
    <source>
        <dbReference type="EMBL" id="VAV86919.1"/>
    </source>
</evidence>
<dbReference type="InterPro" id="IPR030700">
    <property type="entry name" value="N-end_Aminoacyl_Trfase"/>
</dbReference>
<feature type="domain" description="N-end aminoacyl transferase N-terminal" evidence="4">
    <location>
        <begin position="7"/>
        <end position="75"/>
    </location>
</feature>
<proteinExistence type="inferred from homology"/>
<dbReference type="InterPro" id="IPR007472">
    <property type="entry name" value="N-end_Aminoacyl_Trfase_C"/>
</dbReference>
<dbReference type="PANTHER" id="PTHR21367">
    <property type="entry name" value="ARGININE-TRNA-PROTEIN TRANSFERASE 1"/>
    <property type="match status" value="1"/>
</dbReference>
<dbReference type="EC" id="2.3.2.8" evidence="6"/>
<dbReference type="HAMAP" id="MF_00689">
    <property type="entry name" value="Bpt"/>
    <property type="match status" value="1"/>
</dbReference>
<evidence type="ECO:0000259" key="4">
    <source>
        <dbReference type="Pfam" id="PF04376"/>
    </source>
</evidence>
<feature type="domain" description="N-end rule aminoacyl transferase C-terminal" evidence="5">
    <location>
        <begin position="95"/>
        <end position="222"/>
    </location>
</feature>
<reference evidence="6" key="1">
    <citation type="submission" date="2018-06" db="EMBL/GenBank/DDBJ databases">
        <authorList>
            <person name="Zhirakovskaya E."/>
        </authorList>
    </citation>
    <scope>NUCLEOTIDE SEQUENCE</scope>
</reference>
<dbReference type="GO" id="GO:0008914">
    <property type="term" value="F:leucyl-tRNA--protein transferase activity"/>
    <property type="evidence" value="ECO:0007669"/>
    <property type="project" value="InterPro"/>
</dbReference>
<accession>A0A3B0R3P2</accession>
<protein>
    <submittedName>
        <fullName evidence="6">Arginyl-tRNA--protein transferase</fullName>
        <ecNumber evidence="6">2.3.2.8</ecNumber>
    </submittedName>
</protein>
<sequence>MTAPNICPYLKGRMERKVFTELEERNPEGLHESMARIGFRRSQDIVYRPSCDLCSECKSVRIPVSSFTPNRTQRRLINMNSDLTAKIMPNKATEEHYQLLTAYLARRHTDGGMTNMSFDEYVSMVESSPVDTCLVEYRLPGNGESPLIAVALTDIMAESLSMVYSFFEVGEDFKKRSIGTYLILDHIARARQMAKDHVYLGYWVKDSPKMAYKKNFQPLEVLEPEGWFISKKP</sequence>
<dbReference type="PIRSF" id="PIRSF037208">
    <property type="entry name" value="ATE_pro_prd"/>
    <property type="match status" value="1"/>
</dbReference>
<dbReference type="InterPro" id="IPR017138">
    <property type="entry name" value="Asp_Glu_LeuTrfase"/>
</dbReference>
<organism evidence="6">
    <name type="scientific">hydrothermal vent metagenome</name>
    <dbReference type="NCBI Taxonomy" id="652676"/>
    <lineage>
        <taxon>unclassified sequences</taxon>
        <taxon>metagenomes</taxon>
        <taxon>ecological metagenomes</taxon>
    </lineage>
</organism>
<gene>
    <name evidence="6" type="ORF">MNBD_ALPHA02-289</name>
</gene>
<evidence type="ECO:0000259" key="5">
    <source>
        <dbReference type="Pfam" id="PF04377"/>
    </source>
</evidence>
<name>A0A3B0R3P2_9ZZZZ</name>
<dbReference type="Pfam" id="PF04376">
    <property type="entry name" value="ATE_N"/>
    <property type="match status" value="1"/>
</dbReference>
<dbReference type="SUPFAM" id="SSF55729">
    <property type="entry name" value="Acyl-CoA N-acyltransferases (Nat)"/>
    <property type="match status" value="1"/>
</dbReference>
<evidence type="ECO:0000256" key="1">
    <source>
        <dbReference type="ARBA" id="ARBA00022490"/>
    </source>
</evidence>
<evidence type="ECO:0000256" key="3">
    <source>
        <dbReference type="ARBA" id="ARBA00023315"/>
    </source>
</evidence>
<dbReference type="NCBIfam" id="NF002342">
    <property type="entry name" value="PRK01305.1-3"/>
    <property type="match status" value="1"/>
</dbReference>
<dbReference type="GO" id="GO:0071596">
    <property type="term" value="P:ubiquitin-dependent protein catabolic process via the N-end rule pathway"/>
    <property type="evidence" value="ECO:0007669"/>
    <property type="project" value="InterPro"/>
</dbReference>
<dbReference type="NCBIfam" id="NF002346">
    <property type="entry name" value="PRK01305.2-3"/>
    <property type="match status" value="1"/>
</dbReference>
<dbReference type="GO" id="GO:0005737">
    <property type="term" value="C:cytoplasm"/>
    <property type="evidence" value="ECO:0007669"/>
    <property type="project" value="TreeGrafter"/>
</dbReference>
<dbReference type="InterPro" id="IPR007471">
    <property type="entry name" value="N-end_Aminoacyl_Trfase_N"/>
</dbReference>
<evidence type="ECO:0000256" key="2">
    <source>
        <dbReference type="ARBA" id="ARBA00022679"/>
    </source>
</evidence>
<dbReference type="EMBL" id="UOED01000017">
    <property type="protein sequence ID" value="VAV86919.1"/>
    <property type="molecule type" value="Genomic_DNA"/>
</dbReference>
<keyword evidence="3 6" id="KW-0012">Acyltransferase</keyword>
<dbReference type="InterPro" id="IPR016181">
    <property type="entry name" value="Acyl_CoA_acyltransferase"/>
</dbReference>
<dbReference type="NCBIfam" id="NF002343">
    <property type="entry name" value="PRK01305.1-4"/>
    <property type="match status" value="1"/>
</dbReference>
<dbReference type="Pfam" id="PF04377">
    <property type="entry name" value="ATE_C"/>
    <property type="match status" value="1"/>
</dbReference>